<gene>
    <name evidence="1" type="ORF">GYMLUDRAFT_228416</name>
</gene>
<name>A0A0D0C6J3_9AGAR</name>
<accession>A0A0D0C6J3</accession>
<dbReference type="EMBL" id="KN834787">
    <property type="protein sequence ID" value="KIK58129.1"/>
    <property type="molecule type" value="Genomic_DNA"/>
</dbReference>
<evidence type="ECO:0000313" key="2">
    <source>
        <dbReference type="Proteomes" id="UP000053593"/>
    </source>
</evidence>
<dbReference type="HOGENOM" id="CLU_2413479_0_0_1"/>
<protein>
    <submittedName>
        <fullName evidence="1">Uncharacterized protein</fullName>
    </submittedName>
</protein>
<proteinExistence type="predicted"/>
<reference evidence="1 2" key="1">
    <citation type="submission" date="2014-04" db="EMBL/GenBank/DDBJ databases">
        <title>Evolutionary Origins and Diversification of the Mycorrhizal Mutualists.</title>
        <authorList>
            <consortium name="DOE Joint Genome Institute"/>
            <consortium name="Mycorrhizal Genomics Consortium"/>
            <person name="Kohler A."/>
            <person name="Kuo A."/>
            <person name="Nagy L.G."/>
            <person name="Floudas D."/>
            <person name="Copeland A."/>
            <person name="Barry K.W."/>
            <person name="Cichocki N."/>
            <person name="Veneault-Fourrey C."/>
            <person name="LaButti K."/>
            <person name="Lindquist E.A."/>
            <person name="Lipzen A."/>
            <person name="Lundell T."/>
            <person name="Morin E."/>
            <person name="Murat C."/>
            <person name="Riley R."/>
            <person name="Ohm R."/>
            <person name="Sun H."/>
            <person name="Tunlid A."/>
            <person name="Henrissat B."/>
            <person name="Grigoriev I.V."/>
            <person name="Hibbett D.S."/>
            <person name="Martin F."/>
        </authorList>
    </citation>
    <scope>NUCLEOTIDE SEQUENCE [LARGE SCALE GENOMIC DNA]</scope>
    <source>
        <strain evidence="1 2">FD-317 M1</strain>
    </source>
</reference>
<keyword evidence="2" id="KW-1185">Reference proteome</keyword>
<dbReference type="AlphaFoldDB" id="A0A0D0C6J3"/>
<dbReference type="OrthoDB" id="6512771at2759"/>
<sequence length="92" mass="10578">MYSVWVGLVEHPVILHFFQLAAIYRMDTQLVDVDPYCSVQIIRRIDTHVPTPLLSAHIAASSTPWAWGIRQPSEMVFMPLLFLLLLLMDLDL</sequence>
<evidence type="ECO:0000313" key="1">
    <source>
        <dbReference type="EMBL" id="KIK58129.1"/>
    </source>
</evidence>
<organism evidence="1 2">
    <name type="scientific">Collybiopsis luxurians FD-317 M1</name>
    <dbReference type="NCBI Taxonomy" id="944289"/>
    <lineage>
        <taxon>Eukaryota</taxon>
        <taxon>Fungi</taxon>
        <taxon>Dikarya</taxon>
        <taxon>Basidiomycota</taxon>
        <taxon>Agaricomycotina</taxon>
        <taxon>Agaricomycetes</taxon>
        <taxon>Agaricomycetidae</taxon>
        <taxon>Agaricales</taxon>
        <taxon>Marasmiineae</taxon>
        <taxon>Omphalotaceae</taxon>
        <taxon>Collybiopsis</taxon>
        <taxon>Collybiopsis luxurians</taxon>
    </lineage>
</organism>
<dbReference type="Proteomes" id="UP000053593">
    <property type="component" value="Unassembled WGS sequence"/>
</dbReference>